<dbReference type="InterPro" id="IPR033379">
    <property type="entry name" value="Acid_Pase_AS"/>
</dbReference>
<dbReference type="EnsemblMetazoa" id="XM_008206098">
    <property type="protein sequence ID" value="XP_008204320"/>
    <property type="gene ID" value="LOC100121843"/>
</dbReference>
<dbReference type="GO" id="GO:0003993">
    <property type="term" value="F:acid phosphatase activity"/>
    <property type="evidence" value="ECO:0007669"/>
    <property type="project" value="UniProtKB-EC"/>
</dbReference>
<evidence type="ECO:0000313" key="10">
    <source>
        <dbReference type="Proteomes" id="UP000002358"/>
    </source>
</evidence>
<dbReference type="OrthoDB" id="10257284at2759"/>
<dbReference type="EnsemblMetazoa" id="XM_016982720">
    <property type="protein sequence ID" value="XP_016838209"/>
    <property type="gene ID" value="LOC100121843"/>
</dbReference>
<dbReference type="PANTHER" id="PTHR11567">
    <property type="entry name" value="ACID PHOSPHATASE-RELATED"/>
    <property type="match status" value="1"/>
</dbReference>
<dbReference type="EnsemblMetazoa" id="XM_032597313">
    <property type="protein sequence ID" value="XP_032453204"/>
    <property type="gene ID" value="LOC100121843"/>
</dbReference>
<dbReference type="SMR" id="A0A7M7IV69"/>
<evidence type="ECO:0000256" key="8">
    <source>
        <dbReference type="SAM" id="SignalP"/>
    </source>
</evidence>
<feature type="chain" id="PRO_5036207208" description="acid phosphatase" evidence="8">
    <location>
        <begin position="25"/>
        <end position="378"/>
    </location>
</feature>
<keyword evidence="7" id="KW-0325">Glycoprotein</keyword>
<dbReference type="KEGG" id="nvi:100121843"/>
<dbReference type="InterPro" id="IPR029033">
    <property type="entry name" value="His_PPase_superfam"/>
</dbReference>
<feature type="signal peptide" evidence="8">
    <location>
        <begin position="1"/>
        <end position="24"/>
    </location>
</feature>
<evidence type="ECO:0000256" key="5">
    <source>
        <dbReference type="ARBA" id="ARBA00022801"/>
    </source>
</evidence>
<comment type="catalytic activity">
    <reaction evidence="1">
        <text>a phosphate monoester + H2O = an alcohol + phosphate</text>
        <dbReference type="Rhea" id="RHEA:15017"/>
        <dbReference type="ChEBI" id="CHEBI:15377"/>
        <dbReference type="ChEBI" id="CHEBI:30879"/>
        <dbReference type="ChEBI" id="CHEBI:43474"/>
        <dbReference type="ChEBI" id="CHEBI:67140"/>
        <dbReference type="EC" id="3.1.3.2"/>
    </reaction>
</comment>
<dbReference type="EnsemblMetazoa" id="XM_032597314">
    <property type="protein sequence ID" value="XP_032453205"/>
    <property type="gene ID" value="LOC100121843"/>
</dbReference>
<protein>
    <recommendedName>
        <fullName evidence="3">acid phosphatase</fullName>
        <ecNumber evidence="3">3.1.3.2</ecNumber>
    </recommendedName>
</protein>
<evidence type="ECO:0000256" key="2">
    <source>
        <dbReference type="ARBA" id="ARBA00005375"/>
    </source>
</evidence>
<evidence type="ECO:0000256" key="4">
    <source>
        <dbReference type="ARBA" id="ARBA00022729"/>
    </source>
</evidence>
<dbReference type="EC" id="3.1.3.2" evidence="3"/>
<dbReference type="Gene3D" id="3.40.50.1240">
    <property type="entry name" value="Phosphoglycerate mutase-like"/>
    <property type="match status" value="1"/>
</dbReference>
<keyword evidence="5" id="KW-0378">Hydrolase</keyword>
<evidence type="ECO:0000256" key="3">
    <source>
        <dbReference type="ARBA" id="ARBA00012646"/>
    </source>
</evidence>
<reference evidence="9" key="1">
    <citation type="submission" date="2021-01" db="UniProtKB">
        <authorList>
            <consortium name="EnsemblMetazoa"/>
        </authorList>
    </citation>
    <scope>IDENTIFICATION</scope>
</reference>
<dbReference type="Proteomes" id="UP000002358">
    <property type="component" value="Chromosome 2"/>
</dbReference>
<dbReference type="OMA" id="RAMTDNM"/>
<dbReference type="Pfam" id="PF00328">
    <property type="entry name" value="His_Phos_2"/>
    <property type="match status" value="1"/>
</dbReference>
<evidence type="ECO:0000313" key="9">
    <source>
        <dbReference type="EnsemblMetazoa" id="XP_016838208"/>
    </source>
</evidence>
<name>A0A7M7IV69_NASVI</name>
<dbReference type="PANTHER" id="PTHR11567:SF211">
    <property type="entry name" value="PROSTATIC ACID PHOSPHATASE"/>
    <property type="match status" value="1"/>
</dbReference>
<evidence type="ECO:0000256" key="7">
    <source>
        <dbReference type="ARBA" id="ARBA00023180"/>
    </source>
</evidence>
<dbReference type="CDD" id="cd07061">
    <property type="entry name" value="HP_HAP_like"/>
    <property type="match status" value="1"/>
</dbReference>
<keyword evidence="4 8" id="KW-0732">Signal</keyword>
<evidence type="ECO:0000256" key="6">
    <source>
        <dbReference type="ARBA" id="ARBA00023157"/>
    </source>
</evidence>
<proteinExistence type="inferred from homology"/>
<sequence>MEWTTSGKLLAYWVLLIGSGSILTLEAADQPQLKLVSVVFRHGDRAPDPVEMFPKDPYYKYSFYPVGLSGLTNEGKLREYQLGKLLRKQYNDLLGDVYLPDSVLARSTDYKRTKMSLQLVLAALYPPKGLQVWNKQLNWQPIPMTYETPDRDWLMIPEECPEYLEERKKTESLPEIQAKIESIQGFLKNLTELTGKNFTIPNDIYNLYHILIAESYMGLAIPQWTRGIFPHGKLLDGINLEYEMFSYSEAQRRLNGGKLLFNILEEMVAIKEGRSDKTRKMQLYSGHETNVAAVLQTLGIYKPHVPEYTSAVIVELYELNARYFVKVFYYLGIPSTLVVQKIPGCEVLCPLDKFLDLLKNVIPSKDELACDKTKKSTN</sequence>
<gene>
    <name evidence="9" type="primary">100121843</name>
</gene>
<comment type="similarity">
    <text evidence="2">Belongs to the histidine acid phosphatase family.</text>
</comment>
<dbReference type="PROSITE" id="PS00616">
    <property type="entry name" value="HIS_ACID_PHOSPHAT_1"/>
    <property type="match status" value="1"/>
</dbReference>
<keyword evidence="10" id="KW-1185">Reference proteome</keyword>
<dbReference type="InterPro" id="IPR000560">
    <property type="entry name" value="His_Pase_clade-2"/>
</dbReference>
<keyword evidence="6" id="KW-1015">Disulfide bond</keyword>
<dbReference type="AlphaFoldDB" id="A0A7M7IV69"/>
<dbReference type="InParanoid" id="A0A7M7IV69"/>
<dbReference type="EnsemblMetazoa" id="XM_001605402">
    <property type="protein sequence ID" value="XP_001605452"/>
    <property type="gene ID" value="LOC100121843"/>
</dbReference>
<dbReference type="SUPFAM" id="SSF53254">
    <property type="entry name" value="Phosphoglycerate mutase-like"/>
    <property type="match status" value="1"/>
</dbReference>
<accession>A0A7M7IV69</accession>
<dbReference type="EnsemblMetazoa" id="XM_016982719">
    <property type="protein sequence ID" value="XP_016838208"/>
    <property type="gene ID" value="LOC100121843"/>
</dbReference>
<evidence type="ECO:0000256" key="1">
    <source>
        <dbReference type="ARBA" id="ARBA00000032"/>
    </source>
</evidence>
<dbReference type="InterPro" id="IPR050645">
    <property type="entry name" value="Histidine_acid_phosphatase"/>
</dbReference>
<organism evidence="9 10">
    <name type="scientific">Nasonia vitripennis</name>
    <name type="common">Parasitic wasp</name>
    <dbReference type="NCBI Taxonomy" id="7425"/>
    <lineage>
        <taxon>Eukaryota</taxon>
        <taxon>Metazoa</taxon>
        <taxon>Ecdysozoa</taxon>
        <taxon>Arthropoda</taxon>
        <taxon>Hexapoda</taxon>
        <taxon>Insecta</taxon>
        <taxon>Pterygota</taxon>
        <taxon>Neoptera</taxon>
        <taxon>Endopterygota</taxon>
        <taxon>Hymenoptera</taxon>
        <taxon>Apocrita</taxon>
        <taxon>Proctotrupomorpha</taxon>
        <taxon>Chalcidoidea</taxon>
        <taxon>Pteromalidae</taxon>
        <taxon>Pteromalinae</taxon>
        <taxon>Nasonia</taxon>
    </lineage>
</organism>